<evidence type="ECO:0000259" key="2">
    <source>
        <dbReference type="PROSITE" id="PS50011"/>
    </source>
</evidence>
<evidence type="ECO:0000313" key="4">
    <source>
        <dbReference type="Proteomes" id="UP001162120"/>
    </source>
</evidence>
<keyword evidence="4" id="KW-1185">Reference proteome</keyword>
<dbReference type="GO" id="GO:0005524">
    <property type="term" value="F:ATP binding"/>
    <property type="evidence" value="ECO:0007669"/>
    <property type="project" value="InterPro"/>
</dbReference>
<reference evidence="3" key="1">
    <citation type="submission" date="2020-06" db="EMBL/GenBank/DDBJ databases">
        <title>Lateral gene transfer of anion-conducting channel rhodopsins between green algae and giant viruses.</title>
        <authorList>
            <person name="Rozenberg A."/>
            <person name="Oppermann J."/>
            <person name="Wietek J."/>
            <person name="Fernandez Lahore R.G."/>
            <person name="Sandaa R.-A."/>
            <person name="Bratbak G."/>
            <person name="Hegemann P."/>
            <person name="Beja O."/>
        </authorList>
    </citation>
    <scope>NUCLEOTIDE SEQUENCE</scope>
    <source>
        <strain evidence="3">01B</strain>
    </source>
</reference>
<name>A0A7M4CEN9_9VIRU</name>
<evidence type="ECO:0000313" key="3">
    <source>
        <dbReference type="EMBL" id="QOI90141.1"/>
    </source>
</evidence>
<dbReference type="InterPro" id="IPR011009">
    <property type="entry name" value="Kinase-like_dom_sf"/>
</dbReference>
<dbReference type="InterPro" id="IPR050154">
    <property type="entry name" value="UbiB_kinase"/>
</dbReference>
<dbReference type="InterPro" id="IPR000719">
    <property type="entry name" value="Prot_kinase_dom"/>
</dbReference>
<dbReference type="EMBL" id="MT663534">
    <property type="protein sequence ID" value="QOI90141.1"/>
    <property type="molecule type" value="Genomic_DNA"/>
</dbReference>
<dbReference type="InterPro" id="IPR004147">
    <property type="entry name" value="ABC1_dom"/>
</dbReference>
<dbReference type="SUPFAM" id="SSF56112">
    <property type="entry name" value="Protein kinase-like (PK-like)"/>
    <property type="match status" value="1"/>
</dbReference>
<evidence type="ECO:0000256" key="1">
    <source>
        <dbReference type="ARBA" id="ARBA00009670"/>
    </source>
</evidence>
<proteinExistence type="inferred from homology"/>
<dbReference type="Proteomes" id="UP001162120">
    <property type="component" value="Segment"/>
</dbReference>
<dbReference type="Pfam" id="PF03109">
    <property type="entry name" value="ABC1"/>
    <property type="match status" value="1"/>
</dbReference>
<dbReference type="PANTHER" id="PTHR10566:SF113">
    <property type="entry name" value="PROTEIN ACTIVITY OF BC1 COMPLEX KINASE 7, CHLOROPLASTIC"/>
    <property type="match status" value="1"/>
</dbReference>
<accession>A0A7M4CEN9</accession>
<organism evidence="3 4">
    <name type="scientific">Pyramimonas orientalis virus 01B</name>
    <dbReference type="NCBI Taxonomy" id="3134525"/>
    <lineage>
        <taxon>Viruses</taxon>
        <taxon>Varidnaviria</taxon>
        <taxon>Bamfordvirae</taxon>
        <taxon>Nucleocytoviricota</taxon>
        <taxon>Megaviricetes</taxon>
        <taxon>Imitervirales</taxon>
        <taxon>Allomimiviridae</taxon>
        <taxon>Heliosvirus</taxon>
        <taxon>Heliosvirus raunefjordenense</taxon>
    </lineage>
</organism>
<gene>
    <name evidence="3" type="ORF">HWQ62_00003</name>
</gene>
<dbReference type="PROSITE" id="PS50011">
    <property type="entry name" value="PROTEIN_KINASE_DOM"/>
    <property type="match status" value="1"/>
</dbReference>
<dbReference type="PANTHER" id="PTHR10566">
    <property type="entry name" value="CHAPERONE-ACTIVITY OF BC1 COMPLEX CABC1 -RELATED"/>
    <property type="match status" value="1"/>
</dbReference>
<protein>
    <recommendedName>
        <fullName evidence="2">Protein kinase domain-containing protein</fullName>
    </recommendedName>
</protein>
<feature type="domain" description="Protein kinase" evidence="2">
    <location>
        <begin position="102"/>
        <end position="487"/>
    </location>
</feature>
<comment type="similarity">
    <text evidence="1">Belongs to the protein kinase superfamily. ADCK protein kinase family.</text>
</comment>
<dbReference type="GO" id="GO:0004672">
    <property type="term" value="F:protein kinase activity"/>
    <property type="evidence" value="ECO:0007669"/>
    <property type="project" value="InterPro"/>
</dbReference>
<dbReference type="CDD" id="cd05121">
    <property type="entry name" value="ABC1_ADCK3-like"/>
    <property type="match status" value="1"/>
</dbReference>
<sequence>MEINNFKQYTKTIRFAGRVAKEVVFTKNKEALANNIKNDIVQMGPVYVKLGQIVSTRTDIFPDYLTNAFCDLQNDVPSMGYEEVHTIFKSQFDDDIENHFSYFSREPIAAASIGQVHVGRLKNKQKTQVAVKILRNNIQSTFKSELLSIIDLLTMYGTLDKSNKNMTDLLTILHELYNNVDSETDFKQELEHMMKFKEMLQNNDNIVVPRVYKPLSSSEVLTMEYVQSLKITEIRSTNNQELAVELMKSFVLMVLKDGYVHCDPHPGNIGINTEGKIVLYDFGLVKKFDINVRDYFRKIFMALMNRSSDELIEFMLSTKIIIAKESKGTNIEMLTGYETILLERMIVYVFNYMNTLDITELGKSINNDMYIDINDIPFEFDTQLVYLFKSFTTLEGVCKQLYQDFNYIDFVAEIVFEFVDMDMIMDKMVFDIQSSRNNLGISSNQPPTSNQNYTKMSIEQLNKKVESQNKNLLIFFLLSLLFDLLAF</sequence>
<dbReference type="Gene3D" id="1.10.510.10">
    <property type="entry name" value="Transferase(Phosphotransferase) domain 1"/>
    <property type="match status" value="1"/>
</dbReference>